<evidence type="ECO:0000313" key="1">
    <source>
        <dbReference type="EMBL" id="ADR21022.1"/>
    </source>
</evidence>
<name>E4TU94_MARTH</name>
<dbReference type="STRING" id="643867.Ftrac_1025"/>
<keyword evidence="2" id="KW-1185">Reference proteome</keyword>
<dbReference type="EMBL" id="CP002349">
    <property type="protein sequence ID" value="ADR21022.1"/>
    <property type="molecule type" value="Genomic_DNA"/>
</dbReference>
<dbReference type="AlphaFoldDB" id="E4TU94"/>
<proteinExistence type="predicted"/>
<dbReference type="RefSeq" id="WP_013453173.1">
    <property type="nucleotide sequence ID" value="NC_014759.1"/>
</dbReference>
<evidence type="ECO:0000313" key="2">
    <source>
        <dbReference type="Proteomes" id="UP000008720"/>
    </source>
</evidence>
<dbReference type="Proteomes" id="UP000008720">
    <property type="component" value="Chromosome"/>
</dbReference>
<evidence type="ECO:0008006" key="3">
    <source>
        <dbReference type="Google" id="ProtNLM"/>
    </source>
</evidence>
<protein>
    <recommendedName>
        <fullName evidence="3">Lipoprotein</fullName>
    </recommendedName>
</protein>
<dbReference type="PROSITE" id="PS51257">
    <property type="entry name" value="PROKAR_LIPOPROTEIN"/>
    <property type="match status" value="1"/>
</dbReference>
<reference evidence="1 2" key="1">
    <citation type="journal article" date="2011" name="Stand. Genomic Sci.">
        <title>Complete genome sequence of Marivirga tractuosa type strain (H-43).</title>
        <authorList>
            <person name="Pagani I."/>
            <person name="Chertkov O."/>
            <person name="Lapidus A."/>
            <person name="Lucas S."/>
            <person name="Del Rio T.G."/>
            <person name="Tice H."/>
            <person name="Copeland A."/>
            <person name="Cheng J.F."/>
            <person name="Nolan M."/>
            <person name="Saunders E."/>
            <person name="Pitluck S."/>
            <person name="Held B."/>
            <person name="Goodwin L."/>
            <person name="Liolios K."/>
            <person name="Ovchinikova G."/>
            <person name="Ivanova N."/>
            <person name="Mavromatis K."/>
            <person name="Pati A."/>
            <person name="Chen A."/>
            <person name="Palaniappan K."/>
            <person name="Land M."/>
            <person name="Hauser L."/>
            <person name="Jeffries C.D."/>
            <person name="Detter J.C."/>
            <person name="Han C."/>
            <person name="Tapia R."/>
            <person name="Ngatchou-Djao O.D."/>
            <person name="Rohde M."/>
            <person name="Goker M."/>
            <person name="Spring S."/>
            <person name="Sikorski J."/>
            <person name="Woyke T."/>
            <person name="Bristow J."/>
            <person name="Eisen J.A."/>
            <person name="Markowitz V."/>
            <person name="Hugenholtz P."/>
            <person name="Klenk H.P."/>
            <person name="Kyrpides N.C."/>
        </authorList>
    </citation>
    <scope>NUCLEOTIDE SEQUENCE [LARGE SCALE GENOMIC DNA]</scope>
    <source>
        <strain evidence="2">ATCC 23168 / DSM 4126 / NBRC 15989 / NCIMB 1408 / VKM B-1430 / H-43</strain>
    </source>
</reference>
<dbReference type="HOGENOM" id="CLU_2070293_0_0_10"/>
<gene>
    <name evidence="1" type="ordered locus">Ftrac_1025</name>
</gene>
<accession>E4TU94</accession>
<dbReference type="KEGG" id="mtt:Ftrac_1025"/>
<sequence>MRNYAFILIVLILTGCNSKQEESTTKEFIGSVFLLKKHVNQSEYFSWQPRLNRGILKENKYYDFFNEIEHVLGYLQWNLMFEKLPDSIKYSAKSYDEVQNDFLNYVNRDEEIKRALSY</sequence>
<organism evidence="1 2">
    <name type="scientific">Marivirga tractuosa (strain ATCC 23168 / DSM 4126 / NBRC 15989 / NCIMB 1408 / VKM B-1430 / H-43)</name>
    <name type="common">Microscilla tractuosa</name>
    <name type="synonym">Flexibacter tractuosus</name>
    <dbReference type="NCBI Taxonomy" id="643867"/>
    <lineage>
        <taxon>Bacteria</taxon>
        <taxon>Pseudomonadati</taxon>
        <taxon>Bacteroidota</taxon>
        <taxon>Cytophagia</taxon>
        <taxon>Cytophagales</taxon>
        <taxon>Marivirgaceae</taxon>
        <taxon>Marivirga</taxon>
    </lineage>
</organism>